<gene>
    <name evidence="3" type="ORF">SBAD_LOCUS66</name>
</gene>
<protein>
    <submittedName>
        <fullName evidence="5">Arrestin_N domain-containing protein</fullName>
    </submittedName>
</protein>
<accession>A0A183I8X3</accession>
<dbReference type="InterPro" id="IPR050357">
    <property type="entry name" value="Arrestin_domain-protein"/>
</dbReference>
<dbReference type="InterPro" id="IPR014752">
    <property type="entry name" value="Arrestin-like_C"/>
</dbReference>
<dbReference type="PANTHER" id="PTHR11188:SF176">
    <property type="entry name" value="ARRESTIN DOMAIN-CONTAINING PROTEIN 1"/>
    <property type="match status" value="1"/>
</dbReference>
<dbReference type="AlphaFoldDB" id="A0A183I8X3"/>
<dbReference type="SUPFAM" id="SSF81296">
    <property type="entry name" value="E set domains"/>
    <property type="match status" value="1"/>
</dbReference>
<dbReference type="Gene3D" id="2.60.40.640">
    <property type="match status" value="1"/>
</dbReference>
<dbReference type="WBParaSite" id="SBAD_0000007501-mRNA-1">
    <property type="protein sequence ID" value="SBAD_0000007501-mRNA-1"/>
    <property type="gene ID" value="SBAD_0000007501"/>
</dbReference>
<dbReference type="GO" id="GO:0015031">
    <property type="term" value="P:protein transport"/>
    <property type="evidence" value="ECO:0007669"/>
    <property type="project" value="TreeGrafter"/>
</dbReference>
<dbReference type="Pfam" id="PF00339">
    <property type="entry name" value="Arrestin_N"/>
    <property type="match status" value="1"/>
</dbReference>
<dbReference type="OrthoDB" id="2333384at2759"/>
<dbReference type="InterPro" id="IPR011021">
    <property type="entry name" value="Arrestin-like_N"/>
</dbReference>
<reference evidence="5" key="1">
    <citation type="submission" date="2016-06" db="UniProtKB">
        <authorList>
            <consortium name="WormBaseParasite"/>
        </authorList>
    </citation>
    <scope>IDENTIFICATION</scope>
</reference>
<proteinExistence type="inferred from homology"/>
<sequence>MELLDSFDISFQSKQSLFFAGSSVRGEVVAVLNQAVRSANLHVALKGESHTHWVNKVSENINDSVEPLIDRILQLSLQPKSADGSDHPSLLPAGCYTVPFRLNIPEALPSTIEGEFGYVRYVCTASLELTPTIGGSGKRVPPAVVSKNVTIFANVKKSVRDACYACTVLVSLYPSIRLSLCTYWESKRVLKTMRYSANSHFIVERHNNYPEQSIVLILFSNLAET</sequence>
<feature type="domain" description="Arrestin-like N-terminal" evidence="2">
    <location>
        <begin position="7"/>
        <end position="129"/>
    </location>
</feature>
<name>A0A183I8X3_9BILA</name>
<evidence type="ECO:0000313" key="5">
    <source>
        <dbReference type="WBParaSite" id="SBAD_0000007501-mRNA-1"/>
    </source>
</evidence>
<evidence type="ECO:0000313" key="4">
    <source>
        <dbReference type="Proteomes" id="UP000270296"/>
    </source>
</evidence>
<evidence type="ECO:0000259" key="2">
    <source>
        <dbReference type="Pfam" id="PF00339"/>
    </source>
</evidence>
<dbReference type="Proteomes" id="UP000270296">
    <property type="component" value="Unassembled WGS sequence"/>
</dbReference>
<dbReference type="GO" id="GO:0005737">
    <property type="term" value="C:cytoplasm"/>
    <property type="evidence" value="ECO:0007669"/>
    <property type="project" value="TreeGrafter"/>
</dbReference>
<comment type="similarity">
    <text evidence="1">Belongs to the arrestin family.</text>
</comment>
<reference evidence="3 4" key="2">
    <citation type="submission" date="2018-11" db="EMBL/GenBank/DDBJ databases">
        <authorList>
            <consortium name="Pathogen Informatics"/>
        </authorList>
    </citation>
    <scope>NUCLEOTIDE SEQUENCE [LARGE SCALE GENOMIC DNA]</scope>
</reference>
<dbReference type="InterPro" id="IPR014756">
    <property type="entry name" value="Ig_E-set"/>
</dbReference>
<evidence type="ECO:0000256" key="1">
    <source>
        <dbReference type="ARBA" id="ARBA00005298"/>
    </source>
</evidence>
<dbReference type="EMBL" id="UZAM01000084">
    <property type="protein sequence ID" value="VDO79175.1"/>
    <property type="molecule type" value="Genomic_DNA"/>
</dbReference>
<organism evidence="5">
    <name type="scientific">Soboliphyme baturini</name>
    <dbReference type="NCBI Taxonomy" id="241478"/>
    <lineage>
        <taxon>Eukaryota</taxon>
        <taxon>Metazoa</taxon>
        <taxon>Ecdysozoa</taxon>
        <taxon>Nematoda</taxon>
        <taxon>Enoplea</taxon>
        <taxon>Dorylaimia</taxon>
        <taxon>Dioctophymatida</taxon>
        <taxon>Dioctophymatoidea</taxon>
        <taxon>Soboliphymatidae</taxon>
        <taxon>Soboliphyme</taxon>
    </lineage>
</organism>
<dbReference type="PANTHER" id="PTHR11188">
    <property type="entry name" value="ARRESTIN DOMAIN CONTAINING PROTEIN"/>
    <property type="match status" value="1"/>
</dbReference>
<keyword evidence="4" id="KW-1185">Reference proteome</keyword>
<evidence type="ECO:0000313" key="3">
    <source>
        <dbReference type="EMBL" id="VDO79175.1"/>
    </source>
</evidence>